<keyword evidence="6" id="KW-0238">DNA-binding</keyword>
<dbReference type="Gene3D" id="3.40.50.300">
    <property type="entry name" value="P-loop containing nucleotide triphosphate hydrolases"/>
    <property type="match status" value="1"/>
</dbReference>
<evidence type="ECO:0000313" key="10">
    <source>
        <dbReference type="EMBL" id="QHT91964.1"/>
    </source>
</evidence>
<proteinExistence type="predicted"/>
<dbReference type="InterPro" id="IPR010285">
    <property type="entry name" value="DNA_helicase_pif1-like_DEAD"/>
</dbReference>
<dbReference type="InterPro" id="IPR003593">
    <property type="entry name" value="AAA+_ATPase"/>
</dbReference>
<dbReference type="SMART" id="SM00382">
    <property type="entry name" value="AAA"/>
    <property type="match status" value="1"/>
</dbReference>
<sequence length="487" mass="54395">MELSREQQLAFDKYVLGKNIFITGPGGSGKSALIKKIYNHAQNFEKHIQVCALTGCAAVLLNCNAKTLHSWAGIGLGKGAIETLIKKIKSNKYAKALWKGTDILVVDEVSMLSLKLFTILNEIGKAVRGVSKPYGGIQLVFSGDFYQLPPVGDKDDPDSMRFCFESDDWNSIFHRDCQIQFVKIFRQTDDIYAGILNQIREGKIKRKANDLLLQYVGRQYAAGLVAEPTKLYPTKMKVENINNSKMSVLEGDEKEFKLKFVADMEIPGKNDRLIRAQYNEKEVQMELDYLSANLICDKNIKLKLGAQVMCIVNIKSADGESIDVCNGSQGIVVGFCTYSGLPRVKYNNGIEMTMTRHMWISEKIPGICVSQIPLILAWALTIHKSQGATMDAAEIDVGSGIFECGQTYVALSRVKSLDGLYLTSFDAKKIRINKKVKDYYESLTTFQQSNFDHQEVYVPVVIAEPIVMADSVSVVGNQFAQFKYVNE</sequence>
<keyword evidence="8" id="KW-0413">Isomerase</keyword>
<dbReference type="InterPro" id="IPR027417">
    <property type="entry name" value="P-loop_NTPase"/>
</dbReference>
<dbReference type="PANTHER" id="PTHR47642:SF5">
    <property type="entry name" value="ATP-DEPENDENT DNA HELICASE"/>
    <property type="match status" value="1"/>
</dbReference>
<feature type="domain" description="AAA+ ATPase" evidence="9">
    <location>
        <begin position="16"/>
        <end position="185"/>
    </location>
</feature>
<keyword evidence="2" id="KW-0227">DNA damage</keyword>
<evidence type="ECO:0000256" key="7">
    <source>
        <dbReference type="ARBA" id="ARBA00023204"/>
    </source>
</evidence>
<dbReference type="Pfam" id="PF05970">
    <property type="entry name" value="PIF1"/>
    <property type="match status" value="1"/>
</dbReference>
<organism evidence="10">
    <name type="scientific">viral metagenome</name>
    <dbReference type="NCBI Taxonomy" id="1070528"/>
    <lineage>
        <taxon>unclassified sequences</taxon>
        <taxon>metagenomes</taxon>
        <taxon>organismal metagenomes</taxon>
    </lineage>
</organism>
<dbReference type="SUPFAM" id="SSF52540">
    <property type="entry name" value="P-loop containing nucleoside triphosphate hydrolases"/>
    <property type="match status" value="2"/>
</dbReference>
<dbReference type="GO" id="GO:0000723">
    <property type="term" value="P:telomere maintenance"/>
    <property type="evidence" value="ECO:0007669"/>
    <property type="project" value="InterPro"/>
</dbReference>
<dbReference type="InterPro" id="IPR049163">
    <property type="entry name" value="Pif1-like_2B_dom"/>
</dbReference>
<evidence type="ECO:0000256" key="6">
    <source>
        <dbReference type="ARBA" id="ARBA00023125"/>
    </source>
</evidence>
<evidence type="ECO:0000256" key="4">
    <source>
        <dbReference type="ARBA" id="ARBA00022806"/>
    </source>
</evidence>
<dbReference type="InterPro" id="IPR051055">
    <property type="entry name" value="PIF1_helicase"/>
</dbReference>
<keyword evidence="5" id="KW-0067">ATP-binding</keyword>
<name>A0A6C0IFP9_9ZZZZ</name>
<dbReference type="CDD" id="cd18809">
    <property type="entry name" value="SF1_C_RecD"/>
    <property type="match status" value="1"/>
</dbReference>
<dbReference type="GO" id="GO:0003678">
    <property type="term" value="F:DNA helicase activity"/>
    <property type="evidence" value="ECO:0007669"/>
    <property type="project" value="InterPro"/>
</dbReference>
<evidence type="ECO:0000256" key="1">
    <source>
        <dbReference type="ARBA" id="ARBA00022741"/>
    </source>
</evidence>
<reference evidence="10" key="1">
    <citation type="journal article" date="2020" name="Nature">
        <title>Giant virus diversity and host interactions through global metagenomics.</title>
        <authorList>
            <person name="Schulz F."/>
            <person name="Roux S."/>
            <person name="Paez-Espino D."/>
            <person name="Jungbluth S."/>
            <person name="Walsh D.A."/>
            <person name="Denef V.J."/>
            <person name="McMahon K.D."/>
            <person name="Konstantinidis K.T."/>
            <person name="Eloe-Fadrosh E.A."/>
            <person name="Kyrpides N.C."/>
            <person name="Woyke T."/>
        </authorList>
    </citation>
    <scope>NUCLEOTIDE SEQUENCE</scope>
    <source>
        <strain evidence="10">GVMAG-M-3300023184-86</strain>
    </source>
</reference>
<dbReference type="AlphaFoldDB" id="A0A6C0IFP9"/>
<evidence type="ECO:0000256" key="2">
    <source>
        <dbReference type="ARBA" id="ARBA00022763"/>
    </source>
</evidence>
<dbReference type="Pfam" id="PF21530">
    <property type="entry name" value="Pif1_2B_dom"/>
    <property type="match status" value="1"/>
</dbReference>
<keyword evidence="1" id="KW-0547">Nucleotide-binding</keyword>
<evidence type="ECO:0000256" key="8">
    <source>
        <dbReference type="ARBA" id="ARBA00023235"/>
    </source>
</evidence>
<dbReference type="EMBL" id="MN740172">
    <property type="protein sequence ID" value="QHT91964.1"/>
    <property type="molecule type" value="Genomic_DNA"/>
</dbReference>
<keyword evidence="3" id="KW-0378">Hydrolase</keyword>
<protein>
    <recommendedName>
        <fullName evidence="9">AAA+ ATPase domain-containing protein</fullName>
    </recommendedName>
</protein>
<evidence type="ECO:0000256" key="3">
    <source>
        <dbReference type="ARBA" id="ARBA00022801"/>
    </source>
</evidence>
<keyword evidence="4" id="KW-0347">Helicase</keyword>
<keyword evidence="7" id="KW-0234">DNA repair</keyword>
<evidence type="ECO:0000259" key="9">
    <source>
        <dbReference type="SMART" id="SM00382"/>
    </source>
</evidence>
<dbReference type="PANTHER" id="PTHR47642">
    <property type="entry name" value="ATP-DEPENDENT DNA HELICASE"/>
    <property type="match status" value="1"/>
</dbReference>
<dbReference type="GO" id="GO:0006281">
    <property type="term" value="P:DNA repair"/>
    <property type="evidence" value="ECO:0007669"/>
    <property type="project" value="InterPro"/>
</dbReference>
<accession>A0A6C0IFP9</accession>
<evidence type="ECO:0000256" key="5">
    <source>
        <dbReference type="ARBA" id="ARBA00022840"/>
    </source>
</evidence>